<accession>A0AAW2FKE4</accession>
<reference evidence="1 2" key="1">
    <citation type="submission" date="2023-03" db="EMBL/GenBank/DDBJ databases">
        <title>High recombination rates correlate with genetic variation in Cardiocondyla obscurior ants.</title>
        <authorList>
            <person name="Errbii M."/>
        </authorList>
    </citation>
    <scope>NUCLEOTIDE SEQUENCE [LARGE SCALE GENOMIC DNA]</scope>
    <source>
        <strain evidence="1">Alpha-2009</strain>
        <tissue evidence="1">Whole body</tissue>
    </source>
</reference>
<comment type="caution">
    <text evidence="1">The sequence shown here is derived from an EMBL/GenBank/DDBJ whole genome shotgun (WGS) entry which is preliminary data.</text>
</comment>
<gene>
    <name evidence="1" type="ORF">PUN28_011046</name>
</gene>
<evidence type="ECO:0000313" key="2">
    <source>
        <dbReference type="Proteomes" id="UP001430953"/>
    </source>
</evidence>
<dbReference type="Proteomes" id="UP001430953">
    <property type="component" value="Unassembled WGS sequence"/>
</dbReference>
<proteinExistence type="predicted"/>
<sequence>MEIKKTLMGTYNHFTSVYGQNFYAAVCDAPREVMRAFSCDRIANLTRPIEHSVESNLLIGVDVNDSPEARRYAPPSLSPLIHEYLTYSRSEGPRRPECERPWTYIGHRCEGNMNPKAKLTVHFRFSRKAVRIRKAHISSASRKAFENYEATLLEIINTMRKLFDRATNRN</sequence>
<protein>
    <submittedName>
        <fullName evidence="1">Uncharacterized protein</fullName>
    </submittedName>
</protein>
<organism evidence="1 2">
    <name type="scientific">Cardiocondyla obscurior</name>
    <dbReference type="NCBI Taxonomy" id="286306"/>
    <lineage>
        <taxon>Eukaryota</taxon>
        <taxon>Metazoa</taxon>
        <taxon>Ecdysozoa</taxon>
        <taxon>Arthropoda</taxon>
        <taxon>Hexapoda</taxon>
        <taxon>Insecta</taxon>
        <taxon>Pterygota</taxon>
        <taxon>Neoptera</taxon>
        <taxon>Endopterygota</taxon>
        <taxon>Hymenoptera</taxon>
        <taxon>Apocrita</taxon>
        <taxon>Aculeata</taxon>
        <taxon>Formicoidea</taxon>
        <taxon>Formicidae</taxon>
        <taxon>Myrmicinae</taxon>
        <taxon>Cardiocondyla</taxon>
    </lineage>
</organism>
<keyword evidence="2" id="KW-1185">Reference proteome</keyword>
<evidence type="ECO:0000313" key="1">
    <source>
        <dbReference type="EMBL" id="KAL0115892.1"/>
    </source>
</evidence>
<dbReference type="AlphaFoldDB" id="A0AAW2FKE4"/>
<name>A0AAW2FKE4_9HYME</name>
<dbReference type="EMBL" id="JADYXP020000010">
    <property type="protein sequence ID" value="KAL0115892.1"/>
    <property type="molecule type" value="Genomic_DNA"/>
</dbReference>